<evidence type="ECO:0000256" key="2">
    <source>
        <dbReference type="ARBA" id="ARBA00022692"/>
    </source>
</evidence>
<keyword evidence="4 7" id="KW-0472">Membrane</keyword>
<dbReference type="PANTHER" id="PTHR30518:SF2">
    <property type="entry name" value="ENDOLYTIC MUREIN TRANSGLYCOSYLASE"/>
    <property type="match status" value="1"/>
</dbReference>
<accession>A0ABV8Q9S4</accession>
<dbReference type="Proteomes" id="UP001595900">
    <property type="component" value="Unassembled WGS sequence"/>
</dbReference>
<keyword evidence="5 7" id="KW-0456">Lyase</keyword>
<feature type="region of interest" description="Disordered" evidence="8">
    <location>
        <begin position="1"/>
        <end position="99"/>
    </location>
</feature>
<evidence type="ECO:0000256" key="1">
    <source>
        <dbReference type="ARBA" id="ARBA00022475"/>
    </source>
</evidence>
<dbReference type="EC" id="4.2.2.29" evidence="7"/>
<keyword evidence="10" id="KW-1185">Reference proteome</keyword>
<keyword evidence="6 7" id="KW-0961">Cell wall biogenesis/degradation</keyword>
<protein>
    <recommendedName>
        <fullName evidence="7">Endolytic murein transglycosylase</fullName>
        <ecNumber evidence="7">4.2.2.29</ecNumber>
    </recommendedName>
    <alternativeName>
        <fullName evidence="7">Peptidoglycan lytic transglycosylase</fullName>
    </alternativeName>
    <alternativeName>
        <fullName evidence="7">Peptidoglycan polymerization terminase</fullName>
    </alternativeName>
</protein>
<dbReference type="RefSeq" id="WP_390230331.1">
    <property type="nucleotide sequence ID" value="NZ_JBHSCN010000006.1"/>
</dbReference>
<organism evidence="9 10">
    <name type="scientific">Gryllotalpicola reticulitermitis</name>
    <dbReference type="NCBI Taxonomy" id="1184153"/>
    <lineage>
        <taxon>Bacteria</taxon>
        <taxon>Bacillati</taxon>
        <taxon>Actinomycetota</taxon>
        <taxon>Actinomycetes</taxon>
        <taxon>Micrococcales</taxon>
        <taxon>Microbacteriaceae</taxon>
        <taxon>Gryllotalpicola</taxon>
    </lineage>
</organism>
<comment type="caution">
    <text evidence="9">The sequence shown here is derived from an EMBL/GenBank/DDBJ whole genome shotgun (WGS) entry which is preliminary data.</text>
</comment>
<evidence type="ECO:0000256" key="3">
    <source>
        <dbReference type="ARBA" id="ARBA00022989"/>
    </source>
</evidence>
<keyword evidence="2 7" id="KW-0812">Transmembrane</keyword>
<dbReference type="Pfam" id="PF02618">
    <property type="entry name" value="YceG"/>
    <property type="match status" value="1"/>
</dbReference>
<keyword evidence="3 7" id="KW-1133">Transmembrane helix</keyword>
<dbReference type="PANTHER" id="PTHR30518">
    <property type="entry name" value="ENDOLYTIC MUREIN TRANSGLYCOSYLASE"/>
    <property type="match status" value="1"/>
</dbReference>
<evidence type="ECO:0000256" key="5">
    <source>
        <dbReference type="ARBA" id="ARBA00023239"/>
    </source>
</evidence>
<dbReference type="Gene3D" id="3.30.1490.480">
    <property type="entry name" value="Endolytic murein transglycosylase"/>
    <property type="match status" value="1"/>
</dbReference>
<evidence type="ECO:0000313" key="9">
    <source>
        <dbReference type="EMBL" id="MFC4244579.1"/>
    </source>
</evidence>
<evidence type="ECO:0000313" key="10">
    <source>
        <dbReference type="Proteomes" id="UP001595900"/>
    </source>
</evidence>
<feature type="site" description="Important for catalytic activity" evidence="7">
    <location>
        <position position="326"/>
    </location>
</feature>
<keyword evidence="1 7" id="KW-1003">Cell membrane</keyword>
<dbReference type="EMBL" id="JBHSCN010000006">
    <property type="protein sequence ID" value="MFC4244579.1"/>
    <property type="molecule type" value="Genomic_DNA"/>
</dbReference>
<dbReference type="InterPro" id="IPR003770">
    <property type="entry name" value="MLTG-like"/>
</dbReference>
<evidence type="ECO:0000256" key="8">
    <source>
        <dbReference type="SAM" id="MobiDB-lite"/>
    </source>
</evidence>
<proteinExistence type="inferred from homology"/>
<feature type="transmembrane region" description="Helical" evidence="7">
    <location>
        <begin position="102"/>
        <end position="124"/>
    </location>
</feature>
<evidence type="ECO:0000256" key="4">
    <source>
        <dbReference type="ARBA" id="ARBA00023136"/>
    </source>
</evidence>
<name>A0ABV8Q9S4_9MICO</name>
<comment type="subcellular location">
    <subcellularLocation>
        <location evidence="7">Cell membrane</location>
        <topology evidence="7">Single-pass membrane protein</topology>
    </subcellularLocation>
</comment>
<comment type="function">
    <text evidence="7">Functions as a peptidoglycan terminase that cleaves nascent peptidoglycan strands endolytically to terminate their elongation.</text>
</comment>
<dbReference type="NCBIfam" id="TIGR00247">
    <property type="entry name" value="endolytic transglycosylase MltG"/>
    <property type="match status" value="1"/>
</dbReference>
<dbReference type="HAMAP" id="MF_02065">
    <property type="entry name" value="MltG"/>
    <property type="match status" value="1"/>
</dbReference>
<reference evidence="10" key="1">
    <citation type="journal article" date="2019" name="Int. J. Syst. Evol. Microbiol.">
        <title>The Global Catalogue of Microorganisms (GCM) 10K type strain sequencing project: providing services to taxonomists for standard genome sequencing and annotation.</title>
        <authorList>
            <consortium name="The Broad Institute Genomics Platform"/>
            <consortium name="The Broad Institute Genome Sequencing Center for Infectious Disease"/>
            <person name="Wu L."/>
            <person name="Ma J."/>
        </authorList>
    </citation>
    <scope>NUCLEOTIDE SEQUENCE [LARGE SCALE GENOMIC DNA]</scope>
    <source>
        <strain evidence="10">CGMCC 1.10363</strain>
    </source>
</reference>
<comment type="similarity">
    <text evidence="7">Belongs to the transglycosylase MltG family.</text>
</comment>
<evidence type="ECO:0000256" key="6">
    <source>
        <dbReference type="ARBA" id="ARBA00023316"/>
    </source>
</evidence>
<feature type="compositionally biased region" description="Basic and acidic residues" evidence="8">
    <location>
        <begin position="21"/>
        <end position="55"/>
    </location>
</feature>
<sequence>MSSDSLPDAEPRQPVQPPPMTRREAREREAREREARQAPETRPAREPAIVHRAEAPEPEIAQPVEASEPEFRHWLSPAPDGGGEQPPRGPTPPRRRRGGRRALTWILATVVILAMIGGGGLFAWNTFQPQVKAIAAKLHPAPTDWTGNGSGSVDVTIKQGDTGDTIAATLAKAGVTRTPQAFYQLLLQTRPDPVFQPGVYRLRGHMSAASALALLQDPSSRVAHTLLIREGDTETTILKNAATATDIPLAQLQAAAKNPSAFGLPAHAKTLEGFLYPATYTLDPGISAQQLLTTLVSRAKQQFTDLGISDTQLWNTLILASIVQKEAGPDPSDLPLIAGVFDNRLRAGMPLQSDATVVYGTGKTGSVWTSDADRANAKNLYNTYVHKGLTPGPISNPGSAALSAALHPQGTYLYFTVVNLKTGQTAFAMTGAEQNANVAKLQAWCRESGNASYCK</sequence>
<evidence type="ECO:0000256" key="7">
    <source>
        <dbReference type="HAMAP-Rule" id="MF_02065"/>
    </source>
</evidence>
<comment type="catalytic activity">
    <reaction evidence="7">
        <text>a peptidoglycan chain = a peptidoglycan chain with N-acetyl-1,6-anhydromuramyl-[peptide] at the reducing end + a peptidoglycan chain with N-acetylglucosamine at the non-reducing end.</text>
        <dbReference type="EC" id="4.2.2.29"/>
    </reaction>
</comment>
<gene>
    <name evidence="7 9" type="primary">mltG</name>
    <name evidence="9" type="ORF">ACFOYW_14490</name>
</gene>